<protein>
    <submittedName>
        <fullName evidence="1">Uncharacterized protein</fullName>
    </submittedName>
</protein>
<evidence type="ECO:0000313" key="1">
    <source>
        <dbReference type="EMBL" id="KAI3741101.1"/>
    </source>
</evidence>
<name>A0ACB9D3Y9_9ASTR</name>
<proteinExistence type="predicted"/>
<accession>A0ACB9D3Y9</accession>
<dbReference type="Proteomes" id="UP001056120">
    <property type="component" value="Linkage Group LG20"/>
</dbReference>
<evidence type="ECO:0000313" key="2">
    <source>
        <dbReference type="Proteomes" id="UP001056120"/>
    </source>
</evidence>
<reference evidence="2" key="1">
    <citation type="journal article" date="2022" name="Mol. Ecol. Resour.">
        <title>The genomes of chicory, endive, great burdock and yacon provide insights into Asteraceae palaeo-polyploidization history and plant inulin production.</title>
        <authorList>
            <person name="Fan W."/>
            <person name="Wang S."/>
            <person name="Wang H."/>
            <person name="Wang A."/>
            <person name="Jiang F."/>
            <person name="Liu H."/>
            <person name="Zhao H."/>
            <person name="Xu D."/>
            <person name="Zhang Y."/>
        </authorList>
    </citation>
    <scope>NUCLEOTIDE SEQUENCE [LARGE SCALE GENOMIC DNA]</scope>
    <source>
        <strain evidence="2">cv. Yunnan</strain>
    </source>
</reference>
<organism evidence="1 2">
    <name type="scientific">Smallanthus sonchifolius</name>
    <dbReference type="NCBI Taxonomy" id="185202"/>
    <lineage>
        <taxon>Eukaryota</taxon>
        <taxon>Viridiplantae</taxon>
        <taxon>Streptophyta</taxon>
        <taxon>Embryophyta</taxon>
        <taxon>Tracheophyta</taxon>
        <taxon>Spermatophyta</taxon>
        <taxon>Magnoliopsida</taxon>
        <taxon>eudicotyledons</taxon>
        <taxon>Gunneridae</taxon>
        <taxon>Pentapetalae</taxon>
        <taxon>asterids</taxon>
        <taxon>campanulids</taxon>
        <taxon>Asterales</taxon>
        <taxon>Asteraceae</taxon>
        <taxon>Asteroideae</taxon>
        <taxon>Heliantheae alliance</taxon>
        <taxon>Millerieae</taxon>
        <taxon>Smallanthus</taxon>
    </lineage>
</organism>
<gene>
    <name evidence="1" type="ORF">L1987_58768</name>
</gene>
<sequence length="91" mass="10690">MCTWRNSPSIFKGSPHFRFPRERLVVPSCIEVFVDEEECSENHFPSIPSISVQLMMTTRMECAYDQSKQRDLIVESRRHGILERESKAPFQ</sequence>
<comment type="caution">
    <text evidence="1">The sequence shown here is derived from an EMBL/GenBank/DDBJ whole genome shotgun (WGS) entry which is preliminary data.</text>
</comment>
<reference evidence="1 2" key="2">
    <citation type="journal article" date="2022" name="Mol. Ecol. Resour.">
        <title>The genomes of chicory, endive, great burdock and yacon provide insights into Asteraceae paleo-polyploidization history and plant inulin production.</title>
        <authorList>
            <person name="Fan W."/>
            <person name="Wang S."/>
            <person name="Wang H."/>
            <person name="Wang A."/>
            <person name="Jiang F."/>
            <person name="Liu H."/>
            <person name="Zhao H."/>
            <person name="Xu D."/>
            <person name="Zhang Y."/>
        </authorList>
    </citation>
    <scope>NUCLEOTIDE SEQUENCE [LARGE SCALE GENOMIC DNA]</scope>
    <source>
        <strain evidence="2">cv. Yunnan</strain>
        <tissue evidence="1">Leaves</tissue>
    </source>
</reference>
<keyword evidence="2" id="KW-1185">Reference proteome</keyword>
<dbReference type="EMBL" id="CM042037">
    <property type="protein sequence ID" value="KAI3741101.1"/>
    <property type="molecule type" value="Genomic_DNA"/>
</dbReference>